<evidence type="ECO:0000256" key="6">
    <source>
        <dbReference type="ARBA" id="ARBA00022884"/>
    </source>
</evidence>
<dbReference type="FunFam" id="3.30.70.330:FF:000029">
    <property type="entry name" value="U2 small nuclear ribonucleoprotein B"/>
    <property type="match status" value="1"/>
</dbReference>
<feature type="region of interest" description="Disordered" evidence="11">
    <location>
        <begin position="58"/>
        <end position="77"/>
    </location>
</feature>
<name>A0A1D3CU21_9EIME</name>
<gene>
    <name evidence="13" type="ORF">cyc_02740</name>
</gene>
<dbReference type="GO" id="GO:0030532">
    <property type="term" value="C:small nuclear ribonucleoprotein complex"/>
    <property type="evidence" value="ECO:0007669"/>
    <property type="project" value="UniProtKB-ARBA"/>
</dbReference>
<comment type="similarity">
    <text evidence="2">Belongs to the RRM U1 A/B'' family.</text>
</comment>
<keyword evidence="3" id="KW-0507">mRNA processing</keyword>
<dbReference type="PROSITE" id="PS50102">
    <property type="entry name" value="RRM"/>
    <property type="match status" value="2"/>
</dbReference>
<evidence type="ECO:0000313" key="14">
    <source>
        <dbReference type="Proteomes" id="UP000095192"/>
    </source>
</evidence>
<dbReference type="InterPro" id="IPR012677">
    <property type="entry name" value="Nucleotide-bd_a/b_plait_sf"/>
</dbReference>
<keyword evidence="9 13" id="KW-0687">Ribonucleoprotein</keyword>
<evidence type="ECO:0000256" key="1">
    <source>
        <dbReference type="ARBA" id="ARBA00004123"/>
    </source>
</evidence>
<dbReference type="VEuPathDB" id="ToxoDB:cyc_02740"/>
<dbReference type="SMART" id="SM00360">
    <property type="entry name" value="RRM"/>
    <property type="match status" value="2"/>
</dbReference>
<dbReference type="CDD" id="cd12247">
    <property type="entry name" value="RRM2_U1A_like"/>
    <property type="match status" value="1"/>
</dbReference>
<accession>A0A1D3CU21</accession>
<evidence type="ECO:0000256" key="11">
    <source>
        <dbReference type="SAM" id="MobiDB-lite"/>
    </source>
</evidence>
<dbReference type="Proteomes" id="UP000095192">
    <property type="component" value="Unassembled WGS sequence"/>
</dbReference>
<dbReference type="Gene3D" id="3.30.70.330">
    <property type="match status" value="2"/>
</dbReference>
<dbReference type="InParanoid" id="A0A1D3CU21"/>
<keyword evidence="5" id="KW-0677">Repeat</keyword>
<dbReference type="FunCoup" id="A0A1D3CU21">
    <property type="interactions" value="301"/>
</dbReference>
<feature type="domain" description="RRM" evidence="12">
    <location>
        <begin position="267"/>
        <end position="339"/>
    </location>
</feature>
<evidence type="ECO:0000256" key="9">
    <source>
        <dbReference type="ARBA" id="ARBA00023274"/>
    </source>
</evidence>
<comment type="caution">
    <text evidence="13">The sequence shown here is derived from an EMBL/GenBank/DDBJ whole genome shotgun (WGS) entry which is preliminary data.</text>
</comment>
<dbReference type="CDD" id="cd12246">
    <property type="entry name" value="RRM1_U1A_like"/>
    <property type="match status" value="1"/>
</dbReference>
<evidence type="ECO:0000256" key="7">
    <source>
        <dbReference type="ARBA" id="ARBA00023187"/>
    </source>
</evidence>
<keyword evidence="8" id="KW-0539">Nucleus</keyword>
<evidence type="ECO:0000259" key="12">
    <source>
        <dbReference type="PROSITE" id="PS50102"/>
    </source>
</evidence>
<comment type="subcellular location">
    <subcellularLocation>
        <location evidence="1">Nucleus</location>
    </subcellularLocation>
</comment>
<dbReference type="GO" id="GO:0005681">
    <property type="term" value="C:spliceosomal complex"/>
    <property type="evidence" value="ECO:0007669"/>
    <property type="project" value="UniProtKB-KW"/>
</dbReference>
<feature type="region of interest" description="Disordered" evidence="11">
    <location>
        <begin position="1"/>
        <end position="35"/>
    </location>
</feature>
<organism evidence="13 14">
    <name type="scientific">Cyclospora cayetanensis</name>
    <dbReference type="NCBI Taxonomy" id="88456"/>
    <lineage>
        <taxon>Eukaryota</taxon>
        <taxon>Sar</taxon>
        <taxon>Alveolata</taxon>
        <taxon>Apicomplexa</taxon>
        <taxon>Conoidasida</taxon>
        <taxon>Coccidia</taxon>
        <taxon>Eucoccidiorida</taxon>
        <taxon>Eimeriorina</taxon>
        <taxon>Eimeriidae</taxon>
        <taxon>Cyclospora</taxon>
    </lineage>
</organism>
<evidence type="ECO:0000256" key="4">
    <source>
        <dbReference type="ARBA" id="ARBA00022728"/>
    </source>
</evidence>
<evidence type="ECO:0000256" key="10">
    <source>
        <dbReference type="PROSITE-ProRule" id="PRU00176"/>
    </source>
</evidence>
<dbReference type="EMBL" id="JROU02001962">
    <property type="protein sequence ID" value="OEH74692.1"/>
    <property type="molecule type" value="Genomic_DNA"/>
</dbReference>
<evidence type="ECO:0000256" key="3">
    <source>
        <dbReference type="ARBA" id="ARBA00022664"/>
    </source>
</evidence>
<evidence type="ECO:0000313" key="13">
    <source>
        <dbReference type="EMBL" id="OEH74692.1"/>
    </source>
</evidence>
<dbReference type="GO" id="GO:0006397">
    <property type="term" value="P:mRNA processing"/>
    <property type="evidence" value="ECO:0007669"/>
    <property type="project" value="UniProtKB-KW"/>
</dbReference>
<evidence type="ECO:0000256" key="5">
    <source>
        <dbReference type="ARBA" id="ARBA00022737"/>
    </source>
</evidence>
<dbReference type="Pfam" id="PF00076">
    <property type="entry name" value="RRM_1"/>
    <property type="match status" value="2"/>
</dbReference>
<keyword evidence="6 10" id="KW-0694">RNA-binding</keyword>
<dbReference type="InterPro" id="IPR035979">
    <property type="entry name" value="RBD_domain_sf"/>
</dbReference>
<reference evidence="13 14" key="1">
    <citation type="journal article" date="2016" name="BMC Genomics">
        <title>Comparative genomics reveals Cyclospora cayetanensis possesses coccidia-like metabolism and invasion components but unique surface antigens.</title>
        <authorList>
            <person name="Liu S."/>
            <person name="Wang L."/>
            <person name="Zheng H."/>
            <person name="Xu Z."/>
            <person name="Roellig D.M."/>
            <person name="Li N."/>
            <person name="Frace M.A."/>
            <person name="Tang K."/>
            <person name="Arrowood M.J."/>
            <person name="Moss D.M."/>
            <person name="Zhang L."/>
            <person name="Feng Y."/>
            <person name="Xiao L."/>
        </authorList>
    </citation>
    <scope>NUCLEOTIDE SEQUENCE [LARGE SCALE GENOMIC DNA]</scope>
    <source>
        <strain evidence="13 14">CHN_HEN01</strain>
    </source>
</reference>
<keyword evidence="4" id="KW-0747">Spliceosome</keyword>
<keyword evidence="14" id="KW-1185">Reference proteome</keyword>
<feature type="compositionally biased region" description="Pro residues" evidence="11">
    <location>
        <begin position="66"/>
        <end position="77"/>
    </location>
</feature>
<proteinExistence type="inferred from homology"/>
<dbReference type="AlphaFoldDB" id="A0A1D3CU21"/>
<protein>
    <submittedName>
        <fullName evidence="13">Small nuclear ribonucleoprotein</fullName>
    </submittedName>
</protein>
<dbReference type="FunFam" id="3.30.70.330:FF:000039">
    <property type="entry name" value="U1 small nuclear ribonucleoprotein A"/>
    <property type="match status" value="1"/>
</dbReference>
<evidence type="ECO:0000256" key="2">
    <source>
        <dbReference type="ARBA" id="ARBA00007243"/>
    </source>
</evidence>
<sequence length="339" mass="36141">MAGPPVMPFGPGASPQRPGGGMMVGGPPSRGHPGAPGVTMGGMPFGGRMGGAPLMGMGGGPHTFGGPPPMAGGAPMGPPAPISASVAPMGGPMGGPGAAWGPVAPEMAAVGMTAVNLKRLKYLQPRAVDSSIPPNCTIYVSNINDRIKLKELKENLKSMFKQFGEIRQIVAMGSFWRRGQAWIVFKDETAATTALNGMQGFIYHGQPLHINYALAKSDLVAKEDGTFTERPSGPRKPRRVREKEAQQRALFLQLQQQYLALKGTSNKVLFVENLPDWCTNFALQQLFSQAEGLVDIRAILFKKVAFVEYATEELATKALNKLQGQTISGTPLRLSYARK</sequence>
<dbReference type="GO" id="GO:0003723">
    <property type="term" value="F:RNA binding"/>
    <property type="evidence" value="ECO:0007669"/>
    <property type="project" value="UniProtKB-UniRule"/>
</dbReference>
<keyword evidence="7" id="KW-0508">mRNA splicing</keyword>
<dbReference type="PANTHER" id="PTHR10501">
    <property type="entry name" value="U1 SMALL NUCLEAR RIBONUCLEOPROTEIN A/U2 SMALL NUCLEAR RIBONUCLEOPROTEIN B"/>
    <property type="match status" value="1"/>
</dbReference>
<evidence type="ECO:0000256" key="8">
    <source>
        <dbReference type="ARBA" id="ARBA00023242"/>
    </source>
</evidence>
<dbReference type="VEuPathDB" id="ToxoDB:LOC34619551"/>
<dbReference type="GO" id="GO:0008380">
    <property type="term" value="P:RNA splicing"/>
    <property type="evidence" value="ECO:0007669"/>
    <property type="project" value="UniProtKB-KW"/>
</dbReference>
<feature type="domain" description="RRM" evidence="12">
    <location>
        <begin position="136"/>
        <end position="215"/>
    </location>
</feature>
<dbReference type="SUPFAM" id="SSF54928">
    <property type="entry name" value="RNA-binding domain, RBD"/>
    <property type="match status" value="1"/>
</dbReference>
<dbReference type="InterPro" id="IPR000504">
    <property type="entry name" value="RRM_dom"/>
</dbReference>